<dbReference type="EMBL" id="BGZK01000536">
    <property type="protein sequence ID" value="GBP49042.1"/>
    <property type="molecule type" value="Genomic_DNA"/>
</dbReference>
<evidence type="ECO:0000313" key="2">
    <source>
        <dbReference type="EMBL" id="GBP49042.1"/>
    </source>
</evidence>
<sequence>MEPAREGFVPGAPGSADTWELPKERVRHEVLFREMIRENCYTSYNQCHVSMEISMLESQMNMRDATQANHEKVGNHRRQRSHQCDAGLLTRNGISDGTNGRAPAVSPSRRRHNKSPKERSPTDKTPPGREPS</sequence>
<accession>A0A4C1WEX5</accession>
<feature type="region of interest" description="Disordered" evidence="1">
    <location>
        <begin position="63"/>
        <end position="132"/>
    </location>
</feature>
<keyword evidence="3" id="KW-1185">Reference proteome</keyword>
<organism evidence="2 3">
    <name type="scientific">Eumeta variegata</name>
    <name type="common">Bagworm moth</name>
    <name type="synonym">Eumeta japonica</name>
    <dbReference type="NCBI Taxonomy" id="151549"/>
    <lineage>
        <taxon>Eukaryota</taxon>
        <taxon>Metazoa</taxon>
        <taxon>Ecdysozoa</taxon>
        <taxon>Arthropoda</taxon>
        <taxon>Hexapoda</taxon>
        <taxon>Insecta</taxon>
        <taxon>Pterygota</taxon>
        <taxon>Neoptera</taxon>
        <taxon>Endopterygota</taxon>
        <taxon>Lepidoptera</taxon>
        <taxon>Glossata</taxon>
        <taxon>Ditrysia</taxon>
        <taxon>Tineoidea</taxon>
        <taxon>Psychidae</taxon>
        <taxon>Oiketicinae</taxon>
        <taxon>Eumeta</taxon>
    </lineage>
</organism>
<evidence type="ECO:0000313" key="3">
    <source>
        <dbReference type="Proteomes" id="UP000299102"/>
    </source>
</evidence>
<dbReference type="AlphaFoldDB" id="A0A4C1WEX5"/>
<proteinExistence type="predicted"/>
<name>A0A4C1WEX5_EUMVA</name>
<dbReference type="Proteomes" id="UP000299102">
    <property type="component" value="Unassembled WGS sequence"/>
</dbReference>
<protein>
    <submittedName>
        <fullName evidence="2">Uncharacterized protein</fullName>
    </submittedName>
</protein>
<reference evidence="2 3" key="1">
    <citation type="journal article" date="2019" name="Commun. Biol.">
        <title>The bagworm genome reveals a unique fibroin gene that provides high tensile strength.</title>
        <authorList>
            <person name="Kono N."/>
            <person name="Nakamura H."/>
            <person name="Ohtoshi R."/>
            <person name="Tomita M."/>
            <person name="Numata K."/>
            <person name="Arakawa K."/>
        </authorList>
    </citation>
    <scope>NUCLEOTIDE SEQUENCE [LARGE SCALE GENOMIC DNA]</scope>
</reference>
<evidence type="ECO:0000256" key="1">
    <source>
        <dbReference type="SAM" id="MobiDB-lite"/>
    </source>
</evidence>
<gene>
    <name evidence="2" type="ORF">EVAR_81602_1</name>
</gene>
<feature type="region of interest" description="Disordered" evidence="1">
    <location>
        <begin position="1"/>
        <end position="20"/>
    </location>
</feature>
<comment type="caution">
    <text evidence="2">The sequence shown here is derived from an EMBL/GenBank/DDBJ whole genome shotgun (WGS) entry which is preliminary data.</text>
</comment>